<gene>
    <name evidence="1" type="ORF">K1T71_013353</name>
</gene>
<organism evidence="1 2">
    <name type="scientific">Dendrolimus kikuchii</name>
    <dbReference type="NCBI Taxonomy" id="765133"/>
    <lineage>
        <taxon>Eukaryota</taxon>
        <taxon>Metazoa</taxon>
        <taxon>Ecdysozoa</taxon>
        <taxon>Arthropoda</taxon>
        <taxon>Hexapoda</taxon>
        <taxon>Insecta</taxon>
        <taxon>Pterygota</taxon>
        <taxon>Neoptera</taxon>
        <taxon>Endopterygota</taxon>
        <taxon>Lepidoptera</taxon>
        <taxon>Glossata</taxon>
        <taxon>Ditrysia</taxon>
        <taxon>Bombycoidea</taxon>
        <taxon>Lasiocampidae</taxon>
        <taxon>Dendrolimus</taxon>
    </lineage>
</organism>
<accession>A0ACC1CHU8</accession>
<evidence type="ECO:0000313" key="2">
    <source>
        <dbReference type="Proteomes" id="UP000824533"/>
    </source>
</evidence>
<comment type="caution">
    <text evidence="1">The sequence shown here is derived from an EMBL/GenBank/DDBJ whole genome shotgun (WGS) entry which is preliminary data.</text>
</comment>
<dbReference type="EMBL" id="CM034411">
    <property type="protein sequence ID" value="KAJ0171154.1"/>
    <property type="molecule type" value="Genomic_DNA"/>
</dbReference>
<protein>
    <submittedName>
        <fullName evidence="1">Uncharacterized protein</fullName>
    </submittedName>
</protein>
<dbReference type="Proteomes" id="UP000824533">
    <property type="component" value="Linkage Group LG25"/>
</dbReference>
<name>A0ACC1CHU8_9NEOP</name>
<evidence type="ECO:0000313" key="1">
    <source>
        <dbReference type="EMBL" id="KAJ0171154.1"/>
    </source>
</evidence>
<keyword evidence="2" id="KW-1185">Reference proteome</keyword>
<sequence length="208" mass="23553">MAQIVNRLIFKDNFQLKTFPGNKREQHVALSGNQTDAAPGTGGVNTSSNRIFPILCGKLPVFIVQKKCCVINNTNIEGSWAEQLTEELRNKLSWYPCCSDNRIVDVGIRFIFRDIHFDNTEETLQIKSTAVYQYQDDELKWNPKEFDQIKTISIDSGRIWVPFATAFNRGDKSSHFVSCTPLFATSTGNVVFTVTYLEVINCIAELTN</sequence>
<reference evidence="1 2" key="1">
    <citation type="journal article" date="2021" name="Front. Genet.">
        <title>Chromosome-Level Genome Assembly Reveals Significant Gene Expansion in the Toll and IMD Signaling Pathways of Dendrolimus kikuchii.</title>
        <authorList>
            <person name="Zhou J."/>
            <person name="Wu P."/>
            <person name="Xiong Z."/>
            <person name="Liu N."/>
            <person name="Zhao N."/>
            <person name="Ji M."/>
            <person name="Qiu Y."/>
            <person name="Yang B."/>
        </authorList>
    </citation>
    <scope>NUCLEOTIDE SEQUENCE [LARGE SCALE GENOMIC DNA]</scope>
    <source>
        <strain evidence="1">Ann1</strain>
    </source>
</reference>
<proteinExistence type="predicted"/>